<protein>
    <recommendedName>
        <fullName evidence="3">NR LBD domain-containing protein</fullName>
    </recommendedName>
</protein>
<evidence type="ECO:0000313" key="2">
    <source>
        <dbReference type="Proteomes" id="UP000008281"/>
    </source>
</evidence>
<organism evidence="2">
    <name type="scientific">Caenorhabditis remanei</name>
    <name type="common">Caenorhabditis vulgaris</name>
    <dbReference type="NCBI Taxonomy" id="31234"/>
    <lineage>
        <taxon>Eukaryota</taxon>
        <taxon>Metazoa</taxon>
        <taxon>Ecdysozoa</taxon>
        <taxon>Nematoda</taxon>
        <taxon>Chromadorea</taxon>
        <taxon>Rhabditida</taxon>
        <taxon>Rhabditina</taxon>
        <taxon>Rhabditomorpha</taxon>
        <taxon>Rhabditoidea</taxon>
        <taxon>Rhabditidae</taxon>
        <taxon>Peloderinae</taxon>
        <taxon>Caenorhabditis</taxon>
    </lineage>
</organism>
<sequence length="74" mass="8251">MNREEIQRITLIRNAAVQIGADPMHIFFLDTLVELNAKMIQVGSQPLSTDGLLEMFSTCSCIRAAWSALNVKID</sequence>
<keyword evidence="2" id="KW-1185">Reference proteome</keyword>
<name>E3MRQ8_CAERE</name>
<proteinExistence type="predicted"/>
<accession>E3MRQ8</accession>
<reference evidence="1" key="1">
    <citation type="submission" date="2007-07" db="EMBL/GenBank/DDBJ databases">
        <title>PCAP assembly of the Caenorhabditis remanei genome.</title>
        <authorList>
            <consortium name="The Caenorhabditis remanei Sequencing Consortium"/>
            <person name="Wilson R.K."/>
        </authorList>
    </citation>
    <scope>NUCLEOTIDE SEQUENCE [LARGE SCALE GENOMIC DNA]</scope>
    <source>
        <strain evidence="1">PB4641</strain>
    </source>
</reference>
<gene>
    <name evidence="1" type="ORF">CRE_14750</name>
</gene>
<evidence type="ECO:0008006" key="3">
    <source>
        <dbReference type="Google" id="ProtNLM"/>
    </source>
</evidence>
<evidence type="ECO:0000313" key="1">
    <source>
        <dbReference type="EMBL" id="EFP08002.1"/>
    </source>
</evidence>
<dbReference type="InParanoid" id="E3MRQ8"/>
<dbReference type="HOGENOM" id="CLU_2690203_0_0_1"/>
<dbReference type="EMBL" id="DS268470">
    <property type="protein sequence ID" value="EFP08002.1"/>
    <property type="molecule type" value="Genomic_DNA"/>
</dbReference>
<dbReference type="OrthoDB" id="5892343at2759"/>
<dbReference type="AlphaFoldDB" id="E3MRQ8"/>
<dbReference type="Proteomes" id="UP000008281">
    <property type="component" value="Unassembled WGS sequence"/>
</dbReference>
<dbReference type="OMA" id="NIRTAWA"/>